<accession>A0A7J3JQ25</accession>
<organism evidence="1">
    <name type="scientific">Ignisphaera aggregans</name>
    <dbReference type="NCBI Taxonomy" id="334771"/>
    <lineage>
        <taxon>Archaea</taxon>
        <taxon>Thermoproteota</taxon>
        <taxon>Thermoprotei</taxon>
        <taxon>Desulfurococcales</taxon>
        <taxon>Desulfurococcaceae</taxon>
        <taxon>Ignisphaera</taxon>
    </lineage>
</organism>
<protein>
    <submittedName>
        <fullName evidence="1">Uncharacterized protein</fullName>
    </submittedName>
</protein>
<dbReference type="AlphaFoldDB" id="A0A7J3JQ25"/>
<evidence type="ECO:0000313" key="1">
    <source>
        <dbReference type="EMBL" id="HGQ18166.1"/>
    </source>
</evidence>
<comment type="caution">
    <text evidence="1">The sequence shown here is derived from an EMBL/GenBank/DDBJ whole genome shotgun (WGS) entry which is preliminary data.</text>
</comment>
<proteinExistence type="predicted"/>
<gene>
    <name evidence="1" type="ORF">ENU30_04235</name>
</gene>
<reference evidence="1" key="1">
    <citation type="journal article" date="2020" name="mSystems">
        <title>Genome- and Community-Level Interaction Insights into Carbon Utilization and Element Cycling Functions of Hydrothermarchaeota in Hydrothermal Sediment.</title>
        <authorList>
            <person name="Zhou Z."/>
            <person name="Liu Y."/>
            <person name="Xu W."/>
            <person name="Pan J."/>
            <person name="Luo Z.H."/>
            <person name="Li M."/>
        </authorList>
    </citation>
    <scope>NUCLEOTIDE SEQUENCE [LARGE SCALE GENOMIC DNA]</scope>
    <source>
        <strain evidence="1">SpSt-657</strain>
    </source>
</reference>
<dbReference type="EMBL" id="DTBZ01000081">
    <property type="protein sequence ID" value="HGQ18166.1"/>
    <property type="molecule type" value="Genomic_DNA"/>
</dbReference>
<name>A0A7J3JQ25_9CREN</name>
<sequence length="274" mass="32738">MQETIYGYTIYYVEEGQPIDKDNYNNLLYATIELHQRFIYIYKFHMDYHNISWLYSYYQAYLNFINRLNLIALTAESFKGVFPYHYLNIRDALMAIASGIHNLHIGLEEVGLPIPWDWKVTLDNASDILYRYPRPRKGDIVSPIYHNDLLKALKILKTLVDVLYPEMTGYRVLNPLRTYVWNTMEGTEYWRYAFTEYFKIYDRGDNWWVVGFEDYMDMDYNEPILFVESLTSVHARITIILVEAMFRSALYYGTRLLADDVRNYVGRSWIVTIP</sequence>